<dbReference type="OrthoDB" id="5132116at2759"/>
<evidence type="ECO:0000313" key="7">
    <source>
        <dbReference type="EMBL" id="KAA6365828.1"/>
    </source>
</evidence>
<evidence type="ECO:0000256" key="5">
    <source>
        <dbReference type="ARBA" id="ARBA00023212"/>
    </source>
</evidence>
<dbReference type="SUPFAM" id="SSF53067">
    <property type="entry name" value="Actin-like ATPase domain"/>
    <property type="match status" value="2"/>
</dbReference>
<evidence type="ECO:0000313" key="8">
    <source>
        <dbReference type="Proteomes" id="UP000324800"/>
    </source>
</evidence>
<comment type="caution">
    <text evidence="7">The sequence shown here is derived from an EMBL/GenBank/DDBJ whole genome shotgun (WGS) entry which is preliminary data.</text>
</comment>
<dbReference type="AlphaFoldDB" id="A0A5J4U673"/>
<dbReference type="PRINTS" id="PR00190">
    <property type="entry name" value="ACTIN"/>
</dbReference>
<keyword evidence="5" id="KW-0206">Cytoskeleton</keyword>
<comment type="subcellular location">
    <subcellularLocation>
        <location evidence="1">Cytoplasm</location>
        <location evidence="1">Cytoskeleton</location>
    </subcellularLocation>
</comment>
<name>A0A5J4U673_9EUKA</name>
<accession>A0A5J4U673</accession>
<dbReference type="Gene3D" id="3.30.420.40">
    <property type="match status" value="2"/>
</dbReference>
<dbReference type="PANTHER" id="PTHR11937">
    <property type="entry name" value="ACTIN"/>
    <property type="match status" value="1"/>
</dbReference>
<dbReference type="Gene3D" id="3.90.640.10">
    <property type="entry name" value="Actin, Chain A, domain 4"/>
    <property type="match status" value="1"/>
</dbReference>
<organism evidence="7 8">
    <name type="scientific">Streblomastix strix</name>
    <dbReference type="NCBI Taxonomy" id="222440"/>
    <lineage>
        <taxon>Eukaryota</taxon>
        <taxon>Metamonada</taxon>
        <taxon>Preaxostyla</taxon>
        <taxon>Oxymonadida</taxon>
        <taxon>Streblomastigidae</taxon>
        <taxon>Streblomastix</taxon>
    </lineage>
</organism>
<evidence type="ECO:0000256" key="1">
    <source>
        <dbReference type="ARBA" id="ARBA00004245"/>
    </source>
</evidence>
<reference evidence="7 8" key="1">
    <citation type="submission" date="2019-03" db="EMBL/GenBank/DDBJ databases">
        <title>Single cell metagenomics reveals metabolic interactions within the superorganism composed of flagellate Streblomastix strix and complex community of Bacteroidetes bacteria on its surface.</title>
        <authorList>
            <person name="Treitli S.C."/>
            <person name="Kolisko M."/>
            <person name="Husnik F."/>
            <person name="Keeling P."/>
            <person name="Hampl V."/>
        </authorList>
    </citation>
    <scope>NUCLEOTIDE SEQUENCE [LARGE SCALE GENOMIC DNA]</scope>
    <source>
        <strain evidence="7">ST1C</strain>
    </source>
</reference>
<protein>
    <submittedName>
        <fullName evidence="7">Putative actin family</fullName>
    </submittedName>
</protein>
<evidence type="ECO:0000256" key="6">
    <source>
        <dbReference type="RuleBase" id="RU000487"/>
    </source>
</evidence>
<comment type="similarity">
    <text evidence="6">Belongs to the actin family.</text>
</comment>
<dbReference type="FunFam" id="3.90.640.10:FF:000007">
    <property type="entry name" value="Actin like 7B"/>
    <property type="match status" value="1"/>
</dbReference>
<dbReference type="Pfam" id="PF00022">
    <property type="entry name" value="Actin"/>
    <property type="match status" value="1"/>
</dbReference>
<dbReference type="SMART" id="SM00268">
    <property type="entry name" value="ACTIN"/>
    <property type="match status" value="1"/>
</dbReference>
<dbReference type="FunFam" id="3.30.420.40:FF:000148">
    <property type="entry name" value="Actin, alpha skeletal muscle"/>
    <property type="match status" value="1"/>
</dbReference>
<keyword evidence="4" id="KW-0067">ATP-binding</keyword>
<dbReference type="FunFam" id="3.30.420.40:FF:000058">
    <property type="entry name" value="Putative actin-related protein 5"/>
    <property type="match status" value="1"/>
</dbReference>
<dbReference type="Proteomes" id="UP000324800">
    <property type="component" value="Unassembled WGS sequence"/>
</dbReference>
<dbReference type="EMBL" id="SNRW01020029">
    <property type="protein sequence ID" value="KAA6365828.1"/>
    <property type="molecule type" value="Genomic_DNA"/>
</dbReference>
<evidence type="ECO:0000256" key="2">
    <source>
        <dbReference type="ARBA" id="ARBA00022490"/>
    </source>
</evidence>
<evidence type="ECO:0000256" key="3">
    <source>
        <dbReference type="ARBA" id="ARBA00022741"/>
    </source>
</evidence>
<sequence>MAQSSDIQTLVIDNGSGLIKAGYSEEDAPRTVFPNTYGQLKPQTMNISVSEYDYQSEDVFKKRGAQTLIQPVERCLPYNEKDLEAFWQRTFQNDIHANPEVHPVLLSETPMCPKENREKLAKIMFETMKVPSLFFQNEGVLSLNATGRTNGIVLGIGECSMYAIPIKEGFNLPHAIIRADIAGRDFTESLIKILNERRYVFKTAEEHQTLRSIKEKLCYVALDFQAEIKKSNQKLALVEKTYEMPDGRAITIGNQLFRCPETIFQPQLIGIDSLGAHEMIYQSIKKCGDGIKDELYKNVIIAGGSTMFNGISERLNKELSALEPTAKIKITAPPERKYQSWVGGSILASLSTFQYMLITKEEYNEIGPSSVHYKSF</sequence>
<proteinExistence type="inferred from homology"/>
<dbReference type="GO" id="GO:0005524">
    <property type="term" value="F:ATP binding"/>
    <property type="evidence" value="ECO:0007669"/>
    <property type="project" value="UniProtKB-KW"/>
</dbReference>
<evidence type="ECO:0000256" key="4">
    <source>
        <dbReference type="ARBA" id="ARBA00022840"/>
    </source>
</evidence>
<gene>
    <name evidence="7" type="ORF">EZS28_038645</name>
</gene>
<dbReference type="InterPro" id="IPR004000">
    <property type="entry name" value="Actin"/>
</dbReference>
<keyword evidence="2" id="KW-0963">Cytoplasm</keyword>
<dbReference type="InterPro" id="IPR043129">
    <property type="entry name" value="ATPase_NBD"/>
</dbReference>
<dbReference type="GO" id="GO:0005856">
    <property type="term" value="C:cytoskeleton"/>
    <property type="evidence" value="ECO:0007669"/>
    <property type="project" value="UniProtKB-SubCell"/>
</dbReference>
<keyword evidence="3" id="KW-0547">Nucleotide-binding</keyword>